<name>A0ABR7XIZ6_9BACT</name>
<keyword evidence="2" id="KW-1185">Reference proteome</keyword>
<evidence type="ECO:0008006" key="3">
    <source>
        <dbReference type="Google" id="ProtNLM"/>
    </source>
</evidence>
<dbReference type="InterPro" id="IPR011652">
    <property type="entry name" value="MORN_2"/>
</dbReference>
<protein>
    <recommendedName>
        <fullName evidence="3">Toxin-antitoxin system YwqK family antitoxin</fullName>
    </recommendedName>
</protein>
<evidence type="ECO:0000313" key="2">
    <source>
        <dbReference type="Proteomes" id="UP000625551"/>
    </source>
</evidence>
<dbReference type="Pfam" id="PF07661">
    <property type="entry name" value="MORN_2"/>
    <property type="match status" value="2"/>
</dbReference>
<proteinExistence type="predicted"/>
<dbReference type="EMBL" id="JACXAJ010000007">
    <property type="protein sequence ID" value="MBD1398244.1"/>
    <property type="molecule type" value="Genomic_DNA"/>
</dbReference>
<dbReference type="SUPFAM" id="SSF82185">
    <property type="entry name" value="Histone H3 K4-specific methyltransferase SET7/9 N-terminal domain"/>
    <property type="match status" value="1"/>
</dbReference>
<evidence type="ECO:0000313" key="1">
    <source>
        <dbReference type="EMBL" id="MBD1398244.1"/>
    </source>
</evidence>
<dbReference type="Proteomes" id="UP000625551">
    <property type="component" value="Unassembled WGS sequence"/>
</dbReference>
<comment type="caution">
    <text evidence="1">The sequence shown here is derived from an EMBL/GenBank/DDBJ whole genome shotgun (WGS) entry which is preliminary data.</text>
</comment>
<sequence>MLTKKFSYYFLLVLMMILNIRCDTNKQRIVKYYYDDGGIESEIQVTGNRMNGISKYYYPSGKLHLVASYVNHKLDGEGREYFEDGSLKSVKNFKDDLLHGWVMEYDEGEILMNRTEYSNGRIVFNVSFYPTGDTLAIHENGRTLLFFETGKVKHVLCATETEVFSAVQFNENGDIVKRKGQLDCLSKNDSILLETQYPDWHKKEAL</sequence>
<accession>A0ABR7XIZ6</accession>
<dbReference type="Gene3D" id="3.90.930.1">
    <property type="match status" value="1"/>
</dbReference>
<organism evidence="1 2">
    <name type="scientific">Pontibacter aquaedesilientis</name>
    <dbReference type="NCBI Taxonomy" id="2766980"/>
    <lineage>
        <taxon>Bacteria</taxon>
        <taxon>Pseudomonadati</taxon>
        <taxon>Bacteroidota</taxon>
        <taxon>Cytophagia</taxon>
        <taxon>Cytophagales</taxon>
        <taxon>Hymenobacteraceae</taxon>
        <taxon>Pontibacter</taxon>
    </lineage>
</organism>
<gene>
    <name evidence="1" type="ORF">H9Q13_13825</name>
</gene>
<dbReference type="RefSeq" id="WP_191184387.1">
    <property type="nucleotide sequence ID" value="NZ_JACXAJ010000007.1"/>
</dbReference>
<reference evidence="1 2" key="1">
    <citation type="submission" date="2020-09" db="EMBL/GenBank/DDBJ databases">
        <title>Genome sequencing and assembly of Pontibacter sp.</title>
        <authorList>
            <person name="Chhetri G."/>
        </authorList>
    </citation>
    <scope>NUCLEOTIDE SEQUENCE [LARGE SCALE GENOMIC DNA]</scope>
    <source>
        <strain evidence="1 2">JH31</strain>
    </source>
</reference>